<dbReference type="Proteomes" id="UP000235145">
    <property type="component" value="Unassembled WGS sequence"/>
</dbReference>
<keyword evidence="2" id="KW-1185">Reference proteome</keyword>
<evidence type="ECO:0000313" key="2">
    <source>
        <dbReference type="Proteomes" id="UP000235145"/>
    </source>
</evidence>
<gene>
    <name evidence="1" type="ORF">LSAT_V11C800451800</name>
</gene>
<dbReference type="EMBL" id="NBSK02000008">
    <property type="protein sequence ID" value="KAJ0188998.1"/>
    <property type="molecule type" value="Genomic_DNA"/>
</dbReference>
<evidence type="ECO:0000313" key="1">
    <source>
        <dbReference type="EMBL" id="KAJ0188998.1"/>
    </source>
</evidence>
<organism evidence="1 2">
    <name type="scientific">Lactuca sativa</name>
    <name type="common">Garden lettuce</name>
    <dbReference type="NCBI Taxonomy" id="4236"/>
    <lineage>
        <taxon>Eukaryota</taxon>
        <taxon>Viridiplantae</taxon>
        <taxon>Streptophyta</taxon>
        <taxon>Embryophyta</taxon>
        <taxon>Tracheophyta</taxon>
        <taxon>Spermatophyta</taxon>
        <taxon>Magnoliopsida</taxon>
        <taxon>eudicotyledons</taxon>
        <taxon>Gunneridae</taxon>
        <taxon>Pentapetalae</taxon>
        <taxon>asterids</taxon>
        <taxon>campanulids</taxon>
        <taxon>Asterales</taxon>
        <taxon>Asteraceae</taxon>
        <taxon>Cichorioideae</taxon>
        <taxon>Cichorieae</taxon>
        <taxon>Lactucinae</taxon>
        <taxon>Lactuca</taxon>
    </lineage>
</organism>
<dbReference type="AlphaFoldDB" id="A0A9R1UKT4"/>
<sequence>MLRLACQLVIVGVGYRQQHIIYSDNSTCDTRFDENVNQYIAYGYQHTSFQSSPIVNSKSPLYNDPKVKRKQRKMYLDKRICNDMTTTPIGIPYSI</sequence>
<proteinExistence type="predicted"/>
<name>A0A9R1UKT4_LACSA</name>
<protein>
    <submittedName>
        <fullName evidence="1">Uncharacterized protein</fullName>
    </submittedName>
</protein>
<reference evidence="1 2" key="1">
    <citation type="journal article" date="2017" name="Nat. Commun.">
        <title>Genome assembly with in vitro proximity ligation data and whole-genome triplication in lettuce.</title>
        <authorList>
            <person name="Reyes-Chin-Wo S."/>
            <person name="Wang Z."/>
            <person name="Yang X."/>
            <person name="Kozik A."/>
            <person name="Arikit S."/>
            <person name="Song C."/>
            <person name="Xia L."/>
            <person name="Froenicke L."/>
            <person name="Lavelle D.O."/>
            <person name="Truco M.J."/>
            <person name="Xia R."/>
            <person name="Zhu S."/>
            <person name="Xu C."/>
            <person name="Xu H."/>
            <person name="Xu X."/>
            <person name="Cox K."/>
            <person name="Korf I."/>
            <person name="Meyers B.C."/>
            <person name="Michelmore R.W."/>
        </authorList>
    </citation>
    <scope>NUCLEOTIDE SEQUENCE [LARGE SCALE GENOMIC DNA]</scope>
    <source>
        <strain evidence="2">cv. Salinas</strain>
        <tissue evidence="1">Seedlings</tissue>
    </source>
</reference>
<comment type="caution">
    <text evidence="1">The sequence shown here is derived from an EMBL/GenBank/DDBJ whole genome shotgun (WGS) entry which is preliminary data.</text>
</comment>
<accession>A0A9R1UKT4</accession>